<evidence type="ECO:0000313" key="1">
    <source>
        <dbReference type="EMBL" id="OLR93861.1"/>
    </source>
</evidence>
<dbReference type="PANTHER" id="PTHR43422:SF3">
    <property type="entry name" value="THIAMINE THIAZOLE SYNTHASE"/>
    <property type="match status" value="1"/>
</dbReference>
<dbReference type="EMBL" id="MKQR01000009">
    <property type="protein sequence ID" value="OLR93861.1"/>
    <property type="molecule type" value="Genomic_DNA"/>
</dbReference>
<name>A0A1Q9LPD0_9PSEU</name>
<evidence type="ECO:0000313" key="2">
    <source>
        <dbReference type="Proteomes" id="UP000186040"/>
    </source>
</evidence>
<dbReference type="OrthoDB" id="9790035at2"/>
<organism evidence="1 2">
    <name type="scientific">Actinokineospora bangkokensis</name>
    <dbReference type="NCBI Taxonomy" id="1193682"/>
    <lineage>
        <taxon>Bacteria</taxon>
        <taxon>Bacillati</taxon>
        <taxon>Actinomycetota</taxon>
        <taxon>Actinomycetes</taxon>
        <taxon>Pseudonocardiales</taxon>
        <taxon>Pseudonocardiaceae</taxon>
        <taxon>Actinokineospora</taxon>
    </lineage>
</organism>
<reference evidence="1 2" key="1">
    <citation type="submission" date="2016-10" db="EMBL/GenBank/DDBJ databases">
        <title>The Draft Genome Sequence of Actinokineospora bangkokensis 44EHWT reveals the biosynthetic pathway of antifungal compounds Thailandins with unusual extender unit butylmalonyl-CoA.</title>
        <authorList>
            <person name="Greule A."/>
            <person name="Intra B."/>
            <person name="Flemming S."/>
            <person name="Rommel M.G."/>
            <person name="Panbangred W."/>
            <person name="Bechthold A."/>
        </authorList>
    </citation>
    <scope>NUCLEOTIDE SEQUENCE [LARGE SCALE GENOMIC DNA]</scope>
    <source>
        <strain evidence="1 2">44EHW</strain>
    </source>
</reference>
<dbReference type="InterPro" id="IPR036188">
    <property type="entry name" value="FAD/NAD-bd_sf"/>
</dbReference>
<dbReference type="PANTHER" id="PTHR43422">
    <property type="entry name" value="THIAMINE THIAZOLE SYNTHASE"/>
    <property type="match status" value="1"/>
</dbReference>
<dbReference type="AlphaFoldDB" id="A0A1Q9LPD0"/>
<dbReference type="Proteomes" id="UP000186040">
    <property type="component" value="Unassembled WGS sequence"/>
</dbReference>
<comment type="caution">
    <text evidence="1">The sequence shown here is derived from an EMBL/GenBank/DDBJ whole genome shotgun (WGS) entry which is preliminary data.</text>
</comment>
<dbReference type="STRING" id="1193682.BJP25_16705"/>
<gene>
    <name evidence="1" type="ORF">BJP25_16705</name>
</gene>
<dbReference type="RefSeq" id="WP_075974761.1">
    <property type="nucleotide sequence ID" value="NZ_MKQR01000009.1"/>
</dbReference>
<keyword evidence="2" id="KW-1185">Reference proteome</keyword>
<dbReference type="Gene3D" id="3.50.50.60">
    <property type="entry name" value="FAD/NAD(P)-binding domain"/>
    <property type="match status" value="1"/>
</dbReference>
<sequence length="461" mass="48150">MNPTHAVVLGGGLAGTLAAAALAGRTDRVTVVERDALPDGPRPRRGVPQAQHLHVLMSGGARAMDELLPGTTDRLRARGAHRLGVPEDVVTLSADGWQHRFPATEFMITCTRDLTDWTVREAALALPGVTVRAGEVDGLAGTAGRVTGVVVDGEVVPADLVVDCTGRASRLGHWLTALGAPEPAEEVVDSGLAYSTRVFAAPRGAETGFPVVNVFADYRSGQPGRSASLVPVEDGRWIISLTGTRGATPPVDEAGFAEYAASLRDPVIARLMGAAEPLTAPRASRSAANRRLHCGGEGWPEGLVALGDSVVAFNPVYGTGMSSAARSAVALSRALRGHGHAPGLAARAQRAIAEVVETPWTAATTQDVRYPDCRTTLVDRAALVPTAEAENISRWVGALALRHPVVNAAMTEVITVNSTFAALQRPEVVAAMTGAGARPALREVPLRDDEWRVVRGALPTG</sequence>
<dbReference type="SUPFAM" id="SSF51905">
    <property type="entry name" value="FAD/NAD(P)-binding domain"/>
    <property type="match status" value="1"/>
</dbReference>
<protein>
    <submittedName>
        <fullName evidence="1">Uncharacterized protein</fullName>
    </submittedName>
</protein>
<proteinExistence type="predicted"/>
<accession>A0A1Q9LPD0</accession>